<dbReference type="EMBL" id="QKXF01000224">
    <property type="protein sequence ID" value="RQM13959.1"/>
    <property type="molecule type" value="Genomic_DNA"/>
</dbReference>
<organism evidence="1 2">
    <name type="scientific">Peronospora effusa</name>
    <dbReference type="NCBI Taxonomy" id="542832"/>
    <lineage>
        <taxon>Eukaryota</taxon>
        <taxon>Sar</taxon>
        <taxon>Stramenopiles</taxon>
        <taxon>Oomycota</taxon>
        <taxon>Peronosporomycetes</taxon>
        <taxon>Peronosporales</taxon>
        <taxon>Peronosporaceae</taxon>
        <taxon>Peronospora</taxon>
    </lineage>
</organism>
<comment type="caution">
    <text evidence="1">The sequence shown here is derived from an EMBL/GenBank/DDBJ whole genome shotgun (WGS) entry which is preliminary data.</text>
</comment>
<evidence type="ECO:0000313" key="1">
    <source>
        <dbReference type="EMBL" id="RQM13959.1"/>
    </source>
</evidence>
<dbReference type="VEuPathDB" id="FungiDB:DD237_006261"/>
<accession>A0A3R7XUJ8</accession>
<dbReference type="OrthoDB" id="72597at2759"/>
<gene>
    <name evidence="1" type="ORF">DD237_006261</name>
</gene>
<name>A0A3R7XUJ8_9STRA</name>
<proteinExistence type="predicted"/>
<protein>
    <submittedName>
        <fullName evidence="1">Uncharacterized protein</fullName>
    </submittedName>
</protein>
<dbReference type="AlphaFoldDB" id="A0A3R7XUJ8"/>
<sequence length="163" mass="17937">MDTSALREFAFKKLQEARERGTELAAVTAARAASSISNSMPVSSSFVFLSQSSTTEQEQLPVPLEHKLAMLKTSNDSLRAELAGSSSGSMDESIYKLDLINESLAFTIENIQEGSHVLKLLNCELKESASMQNALHWTLMQARLLGSSLLQFPDDITYKSTFK</sequence>
<dbReference type="Proteomes" id="UP000286097">
    <property type="component" value="Unassembled WGS sequence"/>
</dbReference>
<reference evidence="1 2" key="1">
    <citation type="submission" date="2018-06" db="EMBL/GenBank/DDBJ databases">
        <title>Comparative genomics of downy mildews reveals potential adaptations to biotrophy.</title>
        <authorList>
            <person name="Fletcher K."/>
            <person name="Klosterman S.J."/>
            <person name="Derevnina L."/>
            <person name="Martin F."/>
            <person name="Koike S."/>
            <person name="Reyes Chin-Wo S."/>
            <person name="Mou B."/>
            <person name="Michelmore R."/>
        </authorList>
    </citation>
    <scope>NUCLEOTIDE SEQUENCE [LARGE SCALE GENOMIC DNA]</scope>
    <source>
        <strain evidence="1 2">R13</strain>
    </source>
</reference>
<evidence type="ECO:0000313" key="2">
    <source>
        <dbReference type="Proteomes" id="UP000286097"/>
    </source>
</evidence>